<reference evidence="1 2" key="1">
    <citation type="submission" date="2019-05" db="EMBL/GenBank/DDBJ databases">
        <title>Another draft genome of Portunus trituberculatus and its Hox gene families provides insights of decapod evolution.</title>
        <authorList>
            <person name="Jeong J.-H."/>
            <person name="Song I."/>
            <person name="Kim S."/>
            <person name="Choi T."/>
            <person name="Kim D."/>
            <person name="Ryu S."/>
            <person name="Kim W."/>
        </authorList>
    </citation>
    <scope>NUCLEOTIDE SEQUENCE [LARGE SCALE GENOMIC DNA]</scope>
    <source>
        <tissue evidence="1">Muscle</tissue>
    </source>
</reference>
<accession>A0A5B7K333</accession>
<gene>
    <name evidence="1" type="ORF">E2C01_094969</name>
</gene>
<evidence type="ECO:0000313" key="1">
    <source>
        <dbReference type="EMBL" id="MPC99548.1"/>
    </source>
</evidence>
<dbReference type="AlphaFoldDB" id="A0A5B7K333"/>
<comment type="caution">
    <text evidence="1">The sequence shown here is derived from an EMBL/GenBank/DDBJ whole genome shotgun (WGS) entry which is preliminary data.</text>
</comment>
<evidence type="ECO:0000313" key="2">
    <source>
        <dbReference type="Proteomes" id="UP000324222"/>
    </source>
</evidence>
<organism evidence="1 2">
    <name type="scientific">Portunus trituberculatus</name>
    <name type="common">Swimming crab</name>
    <name type="synonym">Neptunus trituberculatus</name>
    <dbReference type="NCBI Taxonomy" id="210409"/>
    <lineage>
        <taxon>Eukaryota</taxon>
        <taxon>Metazoa</taxon>
        <taxon>Ecdysozoa</taxon>
        <taxon>Arthropoda</taxon>
        <taxon>Crustacea</taxon>
        <taxon>Multicrustacea</taxon>
        <taxon>Malacostraca</taxon>
        <taxon>Eumalacostraca</taxon>
        <taxon>Eucarida</taxon>
        <taxon>Decapoda</taxon>
        <taxon>Pleocyemata</taxon>
        <taxon>Brachyura</taxon>
        <taxon>Eubrachyura</taxon>
        <taxon>Portunoidea</taxon>
        <taxon>Portunidae</taxon>
        <taxon>Portuninae</taxon>
        <taxon>Portunus</taxon>
    </lineage>
</organism>
<dbReference type="EMBL" id="VSRR010118839">
    <property type="protein sequence ID" value="MPC99548.1"/>
    <property type="molecule type" value="Genomic_DNA"/>
</dbReference>
<protein>
    <submittedName>
        <fullName evidence="1">Uncharacterized protein</fullName>
    </submittedName>
</protein>
<keyword evidence="2" id="KW-1185">Reference proteome</keyword>
<name>A0A5B7K333_PORTR</name>
<dbReference type="Proteomes" id="UP000324222">
    <property type="component" value="Unassembled WGS sequence"/>
</dbReference>
<proteinExistence type="predicted"/>
<sequence length="74" mass="7975">MVSFLRGNYDDTIIFTNSSENDLPSVSRLADAATAAAAATIGVTEAEAVAVAVEFRRRGDPEWRSVKPHVERPA</sequence>